<protein>
    <submittedName>
        <fullName evidence="1">Uncharacterized protein</fullName>
    </submittedName>
</protein>
<organism evidence="1">
    <name type="scientific">viral metagenome</name>
    <dbReference type="NCBI Taxonomy" id="1070528"/>
    <lineage>
        <taxon>unclassified sequences</taxon>
        <taxon>metagenomes</taxon>
        <taxon>organismal metagenomes</taxon>
    </lineage>
</organism>
<proteinExistence type="predicted"/>
<sequence length="275" mass="31226">MRLYFNQITPNIISKGLVNNNVTIIPKIIMNEEPSTSNTYIPWSQDCSIKKYKFHANPIRHYRKQYVNKNTNTTATFSSLSLIGSLDKPGSTIVTKNNIPNTNDLNCNLSIYTYLDKYPDCDTLTSDKFYDSSSNKTICTSFNPSALVIKTATTNLSNNYASSHREYLYNKNKTFNQNLPLTTSESDTFINGVLRTQCNGETVCRTFNPSNKKFQCQGPVSSSARTHSLKYSCDDSVHCKKTYLNTHYDKKNTALCVGCDTNNSKMRRKRINILK</sequence>
<name>A0A6C0H4X0_9ZZZZ</name>
<evidence type="ECO:0000313" key="1">
    <source>
        <dbReference type="EMBL" id="QHT75256.1"/>
    </source>
</evidence>
<accession>A0A6C0H4X0</accession>
<reference evidence="1" key="1">
    <citation type="journal article" date="2020" name="Nature">
        <title>Giant virus diversity and host interactions through global metagenomics.</title>
        <authorList>
            <person name="Schulz F."/>
            <person name="Roux S."/>
            <person name="Paez-Espino D."/>
            <person name="Jungbluth S."/>
            <person name="Walsh D.A."/>
            <person name="Denef V.J."/>
            <person name="McMahon K.D."/>
            <person name="Konstantinidis K.T."/>
            <person name="Eloe-Fadrosh E.A."/>
            <person name="Kyrpides N.C."/>
            <person name="Woyke T."/>
        </authorList>
    </citation>
    <scope>NUCLEOTIDE SEQUENCE</scope>
    <source>
        <strain evidence="1">GVMAG-M-3300023179-63</strain>
    </source>
</reference>
<dbReference type="EMBL" id="MN739865">
    <property type="protein sequence ID" value="QHT75256.1"/>
    <property type="molecule type" value="Genomic_DNA"/>
</dbReference>
<dbReference type="AlphaFoldDB" id="A0A6C0H4X0"/>